<reference evidence="1" key="1">
    <citation type="submission" date="2022-04" db="EMBL/GenBank/DDBJ databases">
        <title>Genome of the entomopathogenic fungus Entomophthora muscae.</title>
        <authorList>
            <person name="Elya C."/>
            <person name="Lovett B.R."/>
            <person name="Lee E."/>
            <person name="Macias A.M."/>
            <person name="Hajek A.E."/>
            <person name="De Bivort B.L."/>
            <person name="Kasson M.T."/>
            <person name="De Fine Licht H.H."/>
            <person name="Stajich J.E."/>
        </authorList>
    </citation>
    <scope>NUCLEOTIDE SEQUENCE</scope>
    <source>
        <strain evidence="1">Berkeley</strain>
    </source>
</reference>
<evidence type="ECO:0000313" key="1">
    <source>
        <dbReference type="EMBL" id="KAJ9069786.1"/>
    </source>
</evidence>
<organism evidence="1 2">
    <name type="scientific">Entomophthora muscae</name>
    <dbReference type="NCBI Taxonomy" id="34485"/>
    <lineage>
        <taxon>Eukaryota</taxon>
        <taxon>Fungi</taxon>
        <taxon>Fungi incertae sedis</taxon>
        <taxon>Zoopagomycota</taxon>
        <taxon>Entomophthoromycotina</taxon>
        <taxon>Entomophthoromycetes</taxon>
        <taxon>Entomophthorales</taxon>
        <taxon>Entomophthoraceae</taxon>
        <taxon>Entomophthora</taxon>
    </lineage>
</organism>
<evidence type="ECO:0000313" key="2">
    <source>
        <dbReference type="Proteomes" id="UP001165960"/>
    </source>
</evidence>
<comment type="caution">
    <text evidence="1">The sequence shown here is derived from an EMBL/GenBank/DDBJ whole genome shotgun (WGS) entry which is preliminary data.</text>
</comment>
<accession>A0ACC2T5Q0</accession>
<dbReference type="EMBL" id="QTSX02003609">
    <property type="protein sequence ID" value="KAJ9069786.1"/>
    <property type="molecule type" value="Genomic_DNA"/>
</dbReference>
<gene>
    <name evidence="1" type="ORF">DSO57_1015089</name>
</gene>
<protein>
    <submittedName>
        <fullName evidence="1">Uncharacterized protein</fullName>
    </submittedName>
</protein>
<proteinExistence type="predicted"/>
<dbReference type="Proteomes" id="UP001165960">
    <property type="component" value="Unassembled WGS sequence"/>
</dbReference>
<sequence>MEQPNSPQASHDMGPTGSHTIDHNSQPTQSFNDALDSYNEVTINTSGQAYDPLDHEITQTHDSASQGEYRENSHRHDERSGYDNPGTTLYISKLSYRTTQDTLVQEFSKFGNIQNCNLVVDPHTKESRGFGFVTYETVEAANTAIDNCQMLKIDGVIVFVEKSRRSRPRSPTPGRYSGSKPIPERRPGFNDRRDYNRNISRDNYDRPQIRYPYEREYPPRDGYNAPRIRNPDYPSRYGLKEQYPDHRMRDRGFERPPAPRGRDYYPRGERSQYPPRDPRDMPPSYSRDARDSRDFRAPRDRYPDYPRVRDPRDMRDSRGVPPFDRERAPLRPREDVIPDRYRDERANHYPPARASRDHRPRYDY</sequence>
<keyword evidence="2" id="KW-1185">Reference proteome</keyword>
<name>A0ACC2T5Q0_9FUNG</name>